<feature type="chain" id="PRO_5046873136" evidence="2">
    <location>
        <begin position="33"/>
        <end position="331"/>
    </location>
</feature>
<feature type="signal peptide" evidence="2">
    <location>
        <begin position="1"/>
        <end position="32"/>
    </location>
</feature>
<sequence>MKPMSIRRRQVLAGAASTLVAPWLTHATPALAASEKLGTRPVRIIVPFPGGGGGDSSTRVMAEPLAAYLNVPVIVDNRPGGDGVIAVQELLRAPADGHTIMFGTPSALLYTPQLTPKRPPYDPLKDLTPISHFSSLAYFIYVNDQVPVKTMAELVDYVHKNPGKLAYGTGDSTQLVSMAQLRSQANLDMIHVPYKGSSNAYVDFIGNRIQIMIGGFELVEQSKGKARPVATLLSKRSALLPEVPTLAESKLAPVTTRAWTALFAPGKTPMPIVEQLSAACAAVFSEAKLQEYFKARGSVLEASSPDAMRKILIEQMPVFAHAIKTYNLYKE</sequence>
<dbReference type="EMBL" id="JBHUEJ010000018">
    <property type="protein sequence ID" value="MFD1710699.1"/>
    <property type="molecule type" value="Genomic_DNA"/>
</dbReference>
<accession>A0ABW4KRM2</accession>
<reference evidence="4" key="1">
    <citation type="journal article" date="2019" name="Int. J. Syst. Evol. Microbiol.">
        <title>The Global Catalogue of Microorganisms (GCM) 10K type strain sequencing project: providing services to taxonomists for standard genome sequencing and annotation.</title>
        <authorList>
            <consortium name="The Broad Institute Genomics Platform"/>
            <consortium name="The Broad Institute Genome Sequencing Center for Infectious Disease"/>
            <person name="Wu L."/>
            <person name="Ma J."/>
        </authorList>
    </citation>
    <scope>NUCLEOTIDE SEQUENCE [LARGE SCALE GENOMIC DNA]</scope>
    <source>
        <strain evidence="4">LMG 29247</strain>
    </source>
</reference>
<dbReference type="RefSeq" id="WP_147914567.1">
    <property type="nucleotide sequence ID" value="NZ_JBHUEJ010000018.1"/>
</dbReference>
<evidence type="ECO:0000313" key="3">
    <source>
        <dbReference type="EMBL" id="MFD1710699.1"/>
    </source>
</evidence>
<keyword evidence="4" id="KW-1185">Reference proteome</keyword>
<dbReference type="InterPro" id="IPR005064">
    <property type="entry name" value="BUG"/>
</dbReference>
<proteinExistence type="inferred from homology"/>
<name>A0ABW4KRM2_9BURK</name>
<dbReference type="PANTHER" id="PTHR42928">
    <property type="entry name" value="TRICARBOXYLATE-BINDING PROTEIN"/>
    <property type="match status" value="1"/>
</dbReference>
<dbReference type="CDD" id="cd07012">
    <property type="entry name" value="PBP2_Bug_TTT"/>
    <property type="match status" value="1"/>
</dbReference>
<dbReference type="Gene3D" id="3.40.190.10">
    <property type="entry name" value="Periplasmic binding protein-like II"/>
    <property type="match status" value="1"/>
</dbReference>
<evidence type="ECO:0000313" key="4">
    <source>
        <dbReference type="Proteomes" id="UP001597304"/>
    </source>
</evidence>
<evidence type="ECO:0000256" key="1">
    <source>
        <dbReference type="ARBA" id="ARBA00006987"/>
    </source>
</evidence>
<dbReference type="PIRSF" id="PIRSF017082">
    <property type="entry name" value="YflP"/>
    <property type="match status" value="1"/>
</dbReference>
<organism evidence="3 4">
    <name type="scientific">Ottowia flava</name>
    <dbReference type="NCBI Taxonomy" id="2675430"/>
    <lineage>
        <taxon>Bacteria</taxon>
        <taxon>Pseudomonadati</taxon>
        <taxon>Pseudomonadota</taxon>
        <taxon>Betaproteobacteria</taxon>
        <taxon>Burkholderiales</taxon>
        <taxon>Comamonadaceae</taxon>
        <taxon>Ottowia</taxon>
    </lineage>
</organism>
<keyword evidence="2" id="KW-0732">Signal</keyword>
<gene>
    <name evidence="3" type="ORF">ACFSF0_08795</name>
</gene>
<protein>
    <submittedName>
        <fullName evidence="3">Bug family tripartite tricarboxylate transporter substrate binding protein</fullName>
    </submittedName>
</protein>
<comment type="caution">
    <text evidence="3">The sequence shown here is derived from an EMBL/GenBank/DDBJ whole genome shotgun (WGS) entry which is preliminary data.</text>
</comment>
<dbReference type="InterPro" id="IPR042100">
    <property type="entry name" value="Bug_dom1"/>
</dbReference>
<dbReference type="Pfam" id="PF03401">
    <property type="entry name" value="TctC"/>
    <property type="match status" value="1"/>
</dbReference>
<dbReference type="PANTHER" id="PTHR42928:SF5">
    <property type="entry name" value="BLR1237 PROTEIN"/>
    <property type="match status" value="1"/>
</dbReference>
<dbReference type="Proteomes" id="UP001597304">
    <property type="component" value="Unassembled WGS sequence"/>
</dbReference>
<dbReference type="InterPro" id="IPR006311">
    <property type="entry name" value="TAT_signal"/>
</dbReference>
<evidence type="ECO:0000256" key="2">
    <source>
        <dbReference type="SAM" id="SignalP"/>
    </source>
</evidence>
<comment type="similarity">
    <text evidence="1">Belongs to the UPF0065 (bug) family.</text>
</comment>
<dbReference type="PROSITE" id="PS51318">
    <property type="entry name" value="TAT"/>
    <property type="match status" value="1"/>
</dbReference>
<dbReference type="Gene3D" id="3.40.190.150">
    <property type="entry name" value="Bordetella uptake gene, domain 1"/>
    <property type="match status" value="1"/>
</dbReference>